<comment type="caution">
    <text evidence="2">The sequence shown here is derived from an EMBL/GenBank/DDBJ whole genome shotgun (WGS) entry which is preliminary data.</text>
</comment>
<proteinExistence type="predicted"/>
<feature type="region of interest" description="Disordered" evidence="1">
    <location>
        <begin position="1"/>
        <end position="33"/>
    </location>
</feature>
<feature type="compositionally biased region" description="Basic and acidic residues" evidence="1">
    <location>
        <begin position="22"/>
        <end position="32"/>
    </location>
</feature>
<reference evidence="2" key="2">
    <citation type="submission" date="2020-11" db="EMBL/GenBank/DDBJ databases">
        <authorList>
            <person name="McCartney M.A."/>
            <person name="Auch B."/>
            <person name="Kono T."/>
            <person name="Mallez S."/>
            <person name="Becker A."/>
            <person name="Gohl D.M."/>
            <person name="Silverstein K.A.T."/>
            <person name="Koren S."/>
            <person name="Bechman K.B."/>
            <person name="Herman A."/>
            <person name="Abrahante J.E."/>
            <person name="Garbe J."/>
        </authorList>
    </citation>
    <scope>NUCLEOTIDE SEQUENCE</scope>
    <source>
        <strain evidence="2">Duluth1</strain>
        <tissue evidence="2">Whole animal</tissue>
    </source>
</reference>
<evidence type="ECO:0000313" key="2">
    <source>
        <dbReference type="EMBL" id="KAH3890030.1"/>
    </source>
</evidence>
<dbReference type="EMBL" id="JAIWYP010000001">
    <property type="protein sequence ID" value="KAH3890030.1"/>
    <property type="molecule type" value="Genomic_DNA"/>
</dbReference>
<evidence type="ECO:0000256" key="1">
    <source>
        <dbReference type="SAM" id="MobiDB-lite"/>
    </source>
</evidence>
<organism evidence="2 3">
    <name type="scientific">Dreissena polymorpha</name>
    <name type="common">Zebra mussel</name>
    <name type="synonym">Mytilus polymorpha</name>
    <dbReference type="NCBI Taxonomy" id="45954"/>
    <lineage>
        <taxon>Eukaryota</taxon>
        <taxon>Metazoa</taxon>
        <taxon>Spiralia</taxon>
        <taxon>Lophotrochozoa</taxon>
        <taxon>Mollusca</taxon>
        <taxon>Bivalvia</taxon>
        <taxon>Autobranchia</taxon>
        <taxon>Heteroconchia</taxon>
        <taxon>Euheterodonta</taxon>
        <taxon>Imparidentia</taxon>
        <taxon>Neoheterodontei</taxon>
        <taxon>Myida</taxon>
        <taxon>Dreissenoidea</taxon>
        <taxon>Dreissenidae</taxon>
        <taxon>Dreissena</taxon>
    </lineage>
</organism>
<sequence length="159" mass="18103">MRLFTNDNIGPNNNPMRRRTQLTKEHSGRPDNRSVSLRIEWEEEELVNLINESYPVLADKQFMFMIGAAWNRNLPLPQLTTHRIKDARASRLALLWVLPAKGVTAAAETVTDTPSEVVATEADEEEETIIQELPEGINLPVKQMVDVDDVRSLEEIKQD</sequence>
<name>A0A9D4N6M9_DREPO</name>
<reference evidence="2" key="1">
    <citation type="journal article" date="2019" name="bioRxiv">
        <title>The Genome of the Zebra Mussel, Dreissena polymorpha: A Resource for Invasive Species Research.</title>
        <authorList>
            <person name="McCartney M.A."/>
            <person name="Auch B."/>
            <person name="Kono T."/>
            <person name="Mallez S."/>
            <person name="Zhang Y."/>
            <person name="Obille A."/>
            <person name="Becker A."/>
            <person name="Abrahante J.E."/>
            <person name="Garbe J."/>
            <person name="Badalamenti J.P."/>
            <person name="Herman A."/>
            <person name="Mangelson H."/>
            <person name="Liachko I."/>
            <person name="Sullivan S."/>
            <person name="Sone E.D."/>
            <person name="Koren S."/>
            <person name="Silverstein K.A.T."/>
            <person name="Beckman K.B."/>
            <person name="Gohl D.M."/>
        </authorList>
    </citation>
    <scope>NUCLEOTIDE SEQUENCE</scope>
    <source>
        <strain evidence="2">Duluth1</strain>
        <tissue evidence="2">Whole animal</tissue>
    </source>
</reference>
<protein>
    <submittedName>
        <fullName evidence="2">Uncharacterized protein</fullName>
    </submittedName>
</protein>
<dbReference type="AlphaFoldDB" id="A0A9D4N6M9"/>
<accession>A0A9D4N6M9</accession>
<keyword evidence="3" id="KW-1185">Reference proteome</keyword>
<evidence type="ECO:0000313" key="3">
    <source>
        <dbReference type="Proteomes" id="UP000828390"/>
    </source>
</evidence>
<dbReference type="Proteomes" id="UP000828390">
    <property type="component" value="Unassembled WGS sequence"/>
</dbReference>
<gene>
    <name evidence="2" type="ORF">DPMN_014098</name>
</gene>
<feature type="compositionally biased region" description="Polar residues" evidence="1">
    <location>
        <begin position="1"/>
        <end position="15"/>
    </location>
</feature>